<dbReference type="GO" id="GO:0004386">
    <property type="term" value="F:helicase activity"/>
    <property type="evidence" value="ECO:0007669"/>
    <property type="project" value="UniProtKB-KW"/>
</dbReference>
<keyword evidence="2" id="KW-0067">ATP-binding</keyword>
<dbReference type="PANTHER" id="PTHR10492">
    <property type="match status" value="1"/>
</dbReference>
<dbReference type="Pfam" id="PF13604">
    <property type="entry name" value="AAA_30"/>
    <property type="match status" value="1"/>
</dbReference>
<evidence type="ECO:0000313" key="3">
    <source>
        <dbReference type="Proteomes" id="UP000030323"/>
    </source>
</evidence>
<dbReference type="EMBL" id="KM236240">
    <property type="protein sequence ID" value="AIX11988.1"/>
    <property type="molecule type" value="Genomic_DNA"/>
</dbReference>
<dbReference type="InterPro" id="IPR003593">
    <property type="entry name" value="AAA+_ATPase"/>
</dbReference>
<organism evidence="2 3">
    <name type="scientific">Citrobacter phage Moon</name>
    <dbReference type="NCBI Taxonomy" id="1540095"/>
    <lineage>
        <taxon>Viruses</taxon>
        <taxon>Duplodnaviria</taxon>
        <taxon>Heunggongvirae</taxon>
        <taxon>Uroviricota</taxon>
        <taxon>Caudoviricetes</taxon>
        <taxon>Pantevenvirales</taxon>
        <taxon>Straboviridae</taxon>
        <taxon>Tevenvirinae</taxon>
        <taxon>Moonvirus</taxon>
        <taxon>Moonvirus moon</taxon>
    </lineage>
</organism>
<protein>
    <submittedName>
        <fullName evidence="2">DNA helicase</fullName>
    </submittedName>
</protein>
<keyword evidence="2" id="KW-0378">Hydrolase</keyword>
<feature type="domain" description="AAA+ ATPase" evidence="1">
    <location>
        <begin position="26"/>
        <end position="174"/>
    </location>
</feature>
<dbReference type="Gene3D" id="3.40.50.300">
    <property type="entry name" value="P-loop containing nucleotide triphosphate hydrolases"/>
    <property type="match status" value="2"/>
</dbReference>
<dbReference type="Pfam" id="PF18343">
    <property type="entry name" value="SH3_14"/>
    <property type="match status" value="1"/>
</dbReference>
<dbReference type="CDD" id="cd18809">
    <property type="entry name" value="SF1_C_RecD"/>
    <property type="match status" value="1"/>
</dbReference>
<dbReference type="SUPFAM" id="SSF52540">
    <property type="entry name" value="P-loop containing nucleoside triphosphate hydrolases"/>
    <property type="match status" value="1"/>
</dbReference>
<dbReference type="KEGG" id="vg:24721616"/>
<dbReference type="SMART" id="SM00382">
    <property type="entry name" value="AAA"/>
    <property type="match status" value="1"/>
</dbReference>
<dbReference type="Gene3D" id="2.30.30.780">
    <property type="match status" value="1"/>
</dbReference>
<sequence length="443" mass="50742">MRITFEQLTRSQRSTFDTTITAIKEKKTHVTINGPAGTGKTTLTRFIVDHLISTGETGIILAAPTHAAKKVLSKLSGMAAATIHSILKINPTTYEENMLFEQKEVPDLAQCRVLICDEASMWDRELFKILMASIPRWCTIIAIGDEAQIRPVSPGDSSTHKSPFFTHKDFLQLELDEVMRSNAPIIEVATDIRQGKWIYEHIRDGHGVHGFQSSTALKDYMMQYFSIVKDPMDLFENRMLAFTNKSVDKLNSIIRRKLYQTEDAFIAGEIIVMQEPLMRELMYDGKKFTETLFNNGQYVRILDAQYTSTFLGAKGVSGEHLIRHWVLDVETYGDDEEYAREQIRVISDEQEMNKFQFFLAKAADTYKNWNKGGKAPWSEFWEAKRKFHKVKALPCSTFHKAQGISVDTSFIYTPCIHVSNDNKFKLELLYVGTTRGRHDVYFV</sequence>
<dbReference type="InterPro" id="IPR027417">
    <property type="entry name" value="P-loop_NTPase"/>
</dbReference>
<accession>A0A0A0YT70</accession>
<dbReference type="SMR" id="A0A0A0YT70"/>
<dbReference type="RefSeq" id="YP_009146450.1">
    <property type="nucleotide sequence ID" value="NC_027331.1"/>
</dbReference>
<evidence type="ECO:0000259" key="1">
    <source>
        <dbReference type="SMART" id="SM00382"/>
    </source>
</evidence>
<keyword evidence="2" id="KW-0547">Nucleotide-binding</keyword>
<reference evidence="2 3" key="1">
    <citation type="journal article" date="2015" name="Genome Announc.">
        <title>Complete Genome Sequence of Citrobacter freundii Myophage Moon.</title>
        <authorList>
            <person name="Edwards G.B."/>
            <person name="Luna A.J."/>
            <person name="Hernandez A.C."/>
            <person name="Kuty Everett G.F."/>
        </authorList>
    </citation>
    <scope>NUCLEOTIDE SEQUENCE [LARGE SCALE GENOMIC DNA]</scope>
</reference>
<evidence type="ECO:0000313" key="2">
    <source>
        <dbReference type="EMBL" id="AIX11988.1"/>
    </source>
</evidence>
<proteinExistence type="predicted"/>
<keyword evidence="3" id="KW-1185">Reference proteome</keyword>
<dbReference type="Proteomes" id="UP000030323">
    <property type="component" value="Segment"/>
</dbReference>
<name>A0A0A0YT70_9CAUD</name>
<dbReference type="GeneID" id="24721616"/>
<keyword evidence="2" id="KW-0347">Helicase</keyword>
<dbReference type="InterPro" id="IPR041214">
    <property type="entry name" value="SH3_14"/>
</dbReference>
<dbReference type="CDD" id="cd17933">
    <property type="entry name" value="DEXSc_RecD-like"/>
    <property type="match status" value="1"/>
</dbReference>
<gene>
    <name evidence="2" type="ORF">CPT_Moon17</name>
</gene>